<name>A0A316FH02_9BURK</name>
<dbReference type="Pfam" id="PF03401">
    <property type="entry name" value="TctC"/>
    <property type="match status" value="1"/>
</dbReference>
<feature type="signal peptide" evidence="2">
    <location>
        <begin position="1"/>
        <end position="21"/>
    </location>
</feature>
<dbReference type="RefSeq" id="WP_109580710.1">
    <property type="nucleotide sequence ID" value="NZ_QGGT01000001.1"/>
</dbReference>
<dbReference type="PANTHER" id="PTHR42928:SF5">
    <property type="entry name" value="BLR1237 PROTEIN"/>
    <property type="match status" value="1"/>
</dbReference>
<dbReference type="InterPro" id="IPR042100">
    <property type="entry name" value="Bug_dom1"/>
</dbReference>
<dbReference type="PIRSF" id="PIRSF017082">
    <property type="entry name" value="YflP"/>
    <property type="match status" value="1"/>
</dbReference>
<dbReference type="Gene3D" id="3.40.190.150">
    <property type="entry name" value="Bordetella uptake gene, domain 1"/>
    <property type="match status" value="1"/>
</dbReference>
<keyword evidence="2" id="KW-0732">Signal</keyword>
<dbReference type="SUPFAM" id="SSF53850">
    <property type="entry name" value="Periplasmic binding protein-like II"/>
    <property type="match status" value="1"/>
</dbReference>
<dbReference type="EMBL" id="QGGT01000001">
    <property type="protein sequence ID" value="PWK36930.1"/>
    <property type="molecule type" value="Genomic_DNA"/>
</dbReference>
<dbReference type="CDD" id="cd07012">
    <property type="entry name" value="PBP2_Bug_TTT"/>
    <property type="match status" value="1"/>
</dbReference>
<sequence length="322" mass="34143">MQRNLTLVAASLLLAAGAAHAQDGAYPNRPITLVVSAAAGGTTDIAARMISEPLSKALGQPVVVDNRPGGNGGIAASVVQRSKADGYTMLLQYSGFHVITPLLTKTSWDPVKDFMPVANVLSAPQVLVVRPSLPVKSLKELVAYAKANPNKLNYASSGNGSLQHVSTELLNQMAGIQITHVPYKGTGPAMTDLLGGSVDLTITTPPPLMGHIAAGKLRPLVVTSKERLPSLKDVPSAAEAGYPDLDVSSWFAMYAPAGTPKPVIDKLTGEIDKIMKTEAFRKKAEELGAEAKYMNPQQLDQYQKAELARWGKVIKSADIRAE</sequence>
<dbReference type="AlphaFoldDB" id="A0A316FH02"/>
<reference evidence="3 4" key="1">
    <citation type="submission" date="2018-05" db="EMBL/GenBank/DDBJ databases">
        <title>Genomic Encyclopedia of Type Strains, Phase IV (KMG-V): Genome sequencing to study the core and pangenomes of soil and plant-associated prokaryotes.</title>
        <authorList>
            <person name="Whitman W."/>
        </authorList>
    </citation>
    <scope>NUCLEOTIDE SEQUENCE [LARGE SCALE GENOMIC DNA]</scope>
    <source>
        <strain evidence="3 4">SLV-132</strain>
    </source>
</reference>
<protein>
    <submittedName>
        <fullName evidence="3">Tripartite-type tricarboxylate transporter receptor subunit TctC</fullName>
    </submittedName>
</protein>
<feature type="chain" id="PRO_5016362331" evidence="2">
    <location>
        <begin position="22"/>
        <end position="322"/>
    </location>
</feature>
<accession>A0A316FH02</accession>
<comment type="similarity">
    <text evidence="1">Belongs to the UPF0065 (bug) family.</text>
</comment>
<evidence type="ECO:0000313" key="4">
    <source>
        <dbReference type="Proteomes" id="UP000245754"/>
    </source>
</evidence>
<evidence type="ECO:0000256" key="2">
    <source>
        <dbReference type="SAM" id="SignalP"/>
    </source>
</evidence>
<keyword evidence="3" id="KW-0675">Receptor</keyword>
<evidence type="ECO:0000313" key="3">
    <source>
        <dbReference type="EMBL" id="PWK36930.1"/>
    </source>
</evidence>
<dbReference type="InterPro" id="IPR005064">
    <property type="entry name" value="BUG"/>
</dbReference>
<dbReference type="Proteomes" id="UP000245754">
    <property type="component" value="Unassembled WGS sequence"/>
</dbReference>
<keyword evidence="4" id="KW-1185">Reference proteome</keyword>
<dbReference type="PANTHER" id="PTHR42928">
    <property type="entry name" value="TRICARBOXYLATE-BINDING PROTEIN"/>
    <property type="match status" value="1"/>
</dbReference>
<gene>
    <name evidence="3" type="ORF">C7419_101804</name>
</gene>
<evidence type="ECO:0000256" key="1">
    <source>
        <dbReference type="ARBA" id="ARBA00006987"/>
    </source>
</evidence>
<dbReference type="Gene3D" id="3.40.190.10">
    <property type="entry name" value="Periplasmic binding protein-like II"/>
    <property type="match status" value="1"/>
</dbReference>
<proteinExistence type="inferred from homology"/>
<organism evidence="3 4">
    <name type="scientific">Cupriavidus plantarum</name>
    <dbReference type="NCBI Taxonomy" id="942865"/>
    <lineage>
        <taxon>Bacteria</taxon>
        <taxon>Pseudomonadati</taxon>
        <taxon>Pseudomonadota</taxon>
        <taxon>Betaproteobacteria</taxon>
        <taxon>Burkholderiales</taxon>
        <taxon>Burkholderiaceae</taxon>
        <taxon>Cupriavidus</taxon>
    </lineage>
</organism>
<comment type="caution">
    <text evidence="3">The sequence shown here is derived from an EMBL/GenBank/DDBJ whole genome shotgun (WGS) entry which is preliminary data.</text>
</comment>